<keyword evidence="4 12" id="KW-0645">Protease</keyword>
<evidence type="ECO:0000256" key="9">
    <source>
        <dbReference type="ARBA" id="ARBA00022989"/>
    </source>
</evidence>
<keyword evidence="8 12" id="KW-0862">Zinc</keyword>
<feature type="binding site" evidence="12">
    <location>
        <position position="130"/>
    </location>
    <ligand>
        <name>Zn(2+)</name>
        <dbReference type="ChEBI" id="CHEBI:29105"/>
        <note>catalytic</note>
    </ligand>
</feature>
<evidence type="ECO:0000313" key="15">
    <source>
        <dbReference type="EMBL" id="PTE08090.1"/>
    </source>
</evidence>
<evidence type="ECO:0000256" key="7">
    <source>
        <dbReference type="ARBA" id="ARBA00022801"/>
    </source>
</evidence>
<feature type="binding site" evidence="12">
    <location>
        <position position="134"/>
    </location>
    <ligand>
        <name>Zn(2+)</name>
        <dbReference type="ChEBI" id="CHEBI:29105"/>
        <note>catalytic</note>
    </ligand>
</feature>
<dbReference type="EC" id="3.4.24.-" evidence="12"/>
<keyword evidence="11 12" id="KW-0472">Membrane</keyword>
<dbReference type="EMBL" id="PZJX01000042">
    <property type="protein sequence ID" value="PTE08090.1"/>
    <property type="molecule type" value="Genomic_DNA"/>
</dbReference>
<keyword evidence="6 12" id="KW-0479">Metal-binding</keyword>
<dbReference type="NCBIfam" id="NF002363">
    <property type="entry name" value="PRK01345.1"/>
    <property type="match status" value="1"/>
</dbReference>
<dbReference type="OrthoDB" id="15218at2"/>
<dbReference type="GO" id="GO:0004222">
    <property type="term" value="F:metalloendopeptidase activity"/>
    <property type="evidence" value="ECO:0007669"/>
    <property type="project" value="UniProtKB-UniRule"/>
</dbReference>
<evidence type="ECO:0000256" key="6">
    <source>
        <dbReference type="ARBA" id="ARBA00022723"/>
    </source>
</evidence>
<comment type="similarity">
    <text evidence="2 12">Belongs to the peptidase M48B family.</text>
</comment>
<dbReference type="GO" id="GO:0005886">
    <property type="term" value="C:plasma membrane"/>
    <property type="evidence" value="ECO:0007669"/>
    <property type="project" value="UniProtKB-SubCell"/>
</dbReference>
<keyword evidence="10 12" id="KW-0482">Metalloprotease</keyword>
<dbReference type="GO" id="GO:0006508">
    <property type="term" value="P:proteolysis"/>
    <property type="evidence" value="ECO:0007669"/>
    <property type="project" value="UniProtKB-KW"/>
</dbReference>
<evidence type="ECO:0000256" key="2">
    <source>
        <dbReference type="ARBA" id="ARBA00009779"/>
    </source>
</evidence>
<dbReference type="InterPro" id="IPR022919">
    <property type="entry name" value="Pept_M48_protease_HtpX"/>
</dbReference>
<evidence type="ECO:0000256" key="13">
    <source>
        <dbReference type="SAM" id="MobiDB-lite"/>
    </source>
</evidence>
<comment type="caution">
    <text evidence="15">The sequence shown here is derived from an EMBL/GenBank/DDBJ whole genome shotgun (WGS) entry which is preliminary data.</text>
</comment>
<dbReference type="AlphaFoldDB" id="A0A2T4IR28"/>
<evidence type="ECO:0000256" key="11">
    <source>
        <dbReference type="ARBA" id="ARBA00023136"/>
    </source>
</evidence>
<feature type="binding site" evidence="12">
    <location>
        <position position="201"/>
    </location>
    <ligand>
        <name>Zn(2+)</name>
        <dbReference type="ChEBI" id="CHEBI:29105"/>
        <note>catalytic</note>
    </ligand>
</feature>
<evidence type="ECO:0000256" key="8">
    <source>
        <dbReference type="ARBA" id="ARBA00022833"/>
    </source>
</evidence>
<proteinExistence type="inferred from homology"/>
<evidence type="ECO:0000256" key="5">
    <source>
        <dbReference type="ARBA" id="ARBA00022692"/>
    </source>
</evidence>
<dbReference type="PANTHER" id="PTHR43221">
    <property type="entry name" value="PROTEASE HTPX"/>
    <property type="match status" value="1"/>
</dbReference>
<evidence type="ECO:0000313" key="16">
    <source>
        <dbReference type="Proteomes" id="UP000240259"/>
    </source>
</evidence>
<feature type="transmembrane region" description="Helical" evidence="12">
    <location>
        <begin position="141"/>
        <end position="163"/>
    </location>
</feature>
<accession>A0A2T4IR28</accession>
<keyword evidence="3 12" id="KW-1003">Cell membrane</keyword>
<keyword evidence="9 12" id="KW-1133">Transmembrane helix</keyword>
<feature type="region of interest" description="Disordered" evidence="13">
    <location>
        <begin position="280"/>
        <end position="340"/>
    </location>
</feature>
<dbReference type="PANTHER" id="PTHR43221:SF1">
    <property type="entry name" value="PROTEASE HTPX"/>
    <property type="match status" value="1"/>
</dbReference>
<comment type="subcellular location">
    <subcellularLocation>
        <location evidence="1 12">Cell membrane</location>
        <topology evidence="1 12">Multi-pass membrane protein</topology>
    </subcellularLocation>
</comment>
<dbReference type="HAMAP" id="MF_00188">
    <property type="entry name" value="Pept_M48_protease_HtpX"/>
    <property type="match status" value="1"/>
</dbReference>
<dbReference type="CDD" id="cd07336">
    <property type="entry name" value="M48B_HtpX_like"/>
    <property type="match status" value="1"/>
</dbReference>
<evidence type="ECO:0000259" key="14">
    <source>
        <dbReference type="Pfam" id="PF01435"/>
    </source>
</evidence>
<evidence type="ECO:0000256" key="4">
    <source>
        <dbReference type="ARBA" id="ARBA00022670"/>
    </source>
</evidence>
<dbReference type="GO" id="GO:0008270">
    <property type="term" value="F:zinc ion binding"/>
    <property type="evidence" value="ECO:0007669"/>
    <property type="project" value="UniProtKB-UniRule"/>
</dbReference>
<feature type="transmembrane region" description="Helical" evidence="12">
    <location>
        <begin position="175"/>
        <end position="196"/>
    </location>
</feature>
<keyword evidence="16" id="KW-1185">Reference proteome</keyword>
<sequence>MNTFRTAMLLAAMTALFMGVGFLIGGSGGMMIALLIAAGMNLFSYWNADKMVLSMNHAVEVDEKNAPEYYSIVQALAKEAGLPMPKTYLIDNPQPNAFATGRNPENAAVAASTGLLQRLSHEEVSAVMAHELAHVQHRDTLTMTIVATLAGAISMLGNFAFFFGGNRDNNNPFGFVGVLVAMLVAPLAAMIVQMAVSRTREYEADRRGAEIVGNPLWLASALDKVARGAQRIPNPDAERNPAMAHLFIINPLSGERMDSLFSTHPSTENRIAALQAMAREMGGSETQTSPRQAPSPRQADEEQPSGPWDQVARPEQPAEPAKPKTNPWGRNPTGPKGRWS</sequence>
<evidence type="ECO:0000256" key="3">
    <source>
        <dbReference type="ARBA" id="ARBA00022475"/>
    </source>
</evidence>
<keyword evidence="5 12" id="KW-0812">Transmembrane</keyword>
<feature type="domain" description="Peptidase M48" evidence="14">
    <location>
        <begin position="65"/>
        <end position="277"/>
    </location>
</feature>
<gene>
    <name evidence="12" type="primary">htpX</name>
    <name evidence="15" type="ORF">C9427_22970</name>
</gene>
<dbReference type="Pfam" id="PF01435">
    <property type="entry name" value="Peptidase_M48"/>
    <property type="match status" value="1"/>
</dbReference>
<name>A0A2T4IR28_9HYPH</name>
<dbReference type="RefSeq" id="WP_107651373.1">
    <property type="nucleotide sequence ID" value="NZ_PZJX01000042.1"/>
</dbReference>
<comment type="cofactor">
    <cofactor evidence="12">
        <name>Zn(2+)</name>
        <dbReference type="ChEBI" id="CHEBI:29105"/>
    </cofactor>
    <text evidence="12">Binds 1 zinc ion per subunit.</text>
</comment>
<dbReference type="Proteomes" id="UP000240259">
    <property type="component" value="Unassembled WGS sequence"/>
</dbReference>
<dbReference type="Gene3D" id="3.30.2010.10">
    <property type="entry name" value="Metalloproteases ('zincins'), catalytic domain"/>
    <property type="match status" value="1"/>
</dbReference>
<dbReference type="InterPro" id="IPR050083">
    <property type="entry name" value="HtpX_protease"/>
</dbReference>
<comment type="caution">
    <text evidence="12">Lacks conserved residue(s) required for the propagation of feature annotation.</text>
</comment>
<dbReference type="NCBIfam" id="NF002826">
    <property type="entry name" value="PRK03001.1"/>
    <property type="match status" value="1"/>
</dbReference>
<dbReference type="InterPro" id="IPR001915">
    <property type="entry name" value="Peptidase_M48"/>
</dbReference>
<keyword evidence="7 12" id="KW-0378">Hydrolase</keyword>
<protein>
    <recommendedName>
        <fullName evidence="12">Protease HtpX homolog</fullName>
        <ecNumber evidence="12">3.4.24.-</ecNumber>
    </recommendedName>
</protein>
<evidence type="ECO:0000256" key="10">
    <source>
        <dbReference type="ARBA" id="ARBA00023049"/>
    </source>
</evidence>
<reference evidence="15 16" key="1">
    <citation type="submission" date="2018-03" db="EMBL/GenBank/DDBJ databases">
        <title>Genome sequence of the symbiotic type strain Mesorhizobium helmanticense CSLC115NT isolated from Lotus corniculatus nodules.</title>
        <authorList>
            <person name="Sannazzaro A.I."/>
            <person name="Torres Tejerizo G.A."/>
            <person name="Dip D."/>
            <person name="Caballero M."/>
            <person name="Pistorio M."/>
            <person name="Estrella M.J."/>
        </authorList>
    </citation>
    <scope>NUCLEOTIDE SEQUENCE [LARGE SCALE GENOMIC DNA]</scope>
    <source>
        <strain evidence="15 16">CSLC115N</strain>
    </source>
</reference>
<feature type="active site" evidence="12">
    <location>
        <position position="131"/>
    </location>
</feature>
<organism evidence="15 16">
    <name type="scientific">Mesorhizobium helmanticense</name>
    <dbReference type="NCBI Taxonomy" id="1776423"/>
    <lineage>
        <taxon>Bacteria</taxon>
        <taxon>Pseudomonadati</taxon>
        <taxon>Pseudomonadota</taxon>
        <taxon>Alphaproteobacteria</taxon>
        <taxon>Hyphomicrobiales</taxon>
        <taxon>Phyllobacteriaceae</taxon>
        <taxon>Mesorhizobium</taxon>
    </lineage>
</organism>
<evidence type="ECO:0000256" key="1">
    <source>
        <dbReference type="ARBA" id="ARBA00004651"/>
    </source>
</evidence>
<evidence type="ECO:0000256" key="12">
    <source>
        <dbReference type="HAMAP-Rule" id="MF_00188"/>
    </source>
</evidence>